<feature type="region of interest" description="Disordered" evidence="1">
    <location>
        <begin position="27"/>
        <end position="181"/>
    </location>
</feature>
<evidence type="ECO:0000313" key="3">
    <source>
        <dbReference type="EMBL" id="QDV32332.1"/>
    </source>
</evidence>
<proteinExistence type="predicted"/>
<dbReference type="Proteomes" id="UP000317835">
    <property type="component" value="Chromosome"/>
</dbReference>
<keyword evidence="4" id="KW-1185">Reference proteome</keyword>
<feature type="compositionally biased region" description="Gly residues" evidence="1">
    <location>
        <begin position="114"/>
        <end position="181"/>
    </location>
</feature>
<keyword evidence="2" id="KW-0732">Signal</keyword>
<evidence type="ECO:0000256" key="1">
    <source>
        <dbReference type="SAM" id="MobiDB-lite"/>
    </source>
</evidence>
<feature type="compositionally biased region" description="Low complexity" evidence="1">
    <location>
        <begin position="86"/>
        <end position="99"/>
    </location>
</feature>
<accession>A0A518GUS5</accession>
<evidence type="ECO:0000313" key="4">
    <source>
        <dbReference type="Proteomes" id="UP000317835"/>
    </source>
</evidence>
<organism evidence="3 4">
    <name type="scientific">Tautonia plasticadhaerens</name>
    <dbReference type="NCBI Taxonomy" id="2527974"/>
    <lineage>
        <taxon>Bacteria</taxon>
        <taxon>Pseudomonadati</taxon>
        <taxon>Planctomycetota</taxon>
        <taxon>Planctomycetia</taxon>
        <taxon>Isosphaerales</taxon>
        <taxon>Isosphaeraceae</taxon>
        <taxon>Tautonia</taxon>
    </lineage>
</organism>
<dbReference type="KEGG" id="tpla:ElP_01600"/>
<name>A0A518GUS5_9BACT</name>
<feature type="signal peptide" evidence="2">
    <location>
        <begin position="1"/>
        <end position="24"/>
    </location>
</feature>
<reference evidence="3 4" key="1">
    <citation type="submission" date="2019-02" db="EMBL/GenBank/DDBJ databases">
        <title>Deep-cultivation of Planctomycetes and their phenomic and genomic characterization uncovers novel biology.</title>
        <authorList>
            <person name="Wiegand S."/>
            <person name="Jogler M."/>
            <person name="Boedeker C."/>
            <person name="Pinto D."/>
            <person name="Vollmers J."/>
            <person name="Rivas-Marin E."/>
            <person name="Kohn T."/>
            <person name="Peeters S.H."/>
            <person name="Heuer A."/>
            <person name="Rast P."/>
            <person name="Oberbeckmann S."/>
            <person name="Bunk B."/>
            <person name="Jeske O."/>
            <person name="Meyerdierks A."/>
            <person name="Storesund J.E."/>
            <person name="Kallscheuer N."/>
            <person name="Luecker S."/>
            <person name="Lage O.M."/>
            <person name="Pohl T."/>
            <person name="Merkel B.J."/>
            <person name="Hornburger P."/>
            <person name="Mueller R.-W."/>
            <person name="Bruemmer F."/>
            <person name="Labrenz M."/>
            <person name="Spormann A.M."/>
            <person name="Op den Camp H."/>
            <person name="Overmann J."/>
            <person name="Amann R."/>
            <person name="Jetten M.S.M."/>
            <person name="Mascher T."/>
            <person name="Medema M.H."/>
            <person name="Devos D.P."/>
            <person name="Kaster A.-K."/>
            <person name="Ovreas L."/>
            <person name="Rohde M."/>
            <person name="Galperin M.Y."/>
            <person name="Jogler C."/>
        </authorList>
    </citation>
    <scope>NUCLEOTIDE SEQUENCE [LARGE SCALE GENOMIC DNA]</scope>
    <source>
        <strain evidence="3 4">ElP</strain>
    </source>
</reference>
<gene>
    <name evidence="3" type="ORF">ElP_01600</name>
</gene>
<dbReference type="EMBL" id="CP036426">
    <property type="protein sequence ID" value="QDV32332.1"/>
    <property type="molecule type" value="Genomic_DNA"/>
</dbReference>
<evidence type="ECO:0000256" key="2">
    <source>
        <dbReference type="SAM" id="SignalP"/>
    </source>
</evidence>
<feature type="compositionally biased region" description="Gly residues" evidence="1">
    <location>
        <begin position="27"/>
        <end position="85"/>
    </location>
</feature>
<sequence length="452" mass="43831" precursor="true">MRRNLITLSFLTLSLLIPDVQAFAQRGGRGGGGRGGGMQRGGMQGGGMQRGGMQGGGMQRGGMQGGGMQRGGGMQGGGGFGGGLSGRSPQGGMQGQGPSASFGMGEAASPGMSFGAGGAGRPGMGAGGSGRPGMGAGGAGQPGFGAGGVGGPASGVGVRPGAGAGGAGGPDSGIGVRPGAGAGAPGVGAGGVGGPDSGIGVRPGMGAGAAGLPGGGGAGRAYGTYHTPDTMLYAQRNTVVAGAHAYPAFTPEMYAGYPGAWRPSNLVADSLYANPGYGALASMLGVTGQPAPYDYGGNVVAQPDAVYVNGDPAGTPQDYAAQASQIAAAGGGDPAADAQWQPIGVFAMLQGDQAQPNEFFELAVDSQGMLRGNYHNVQANQTFPIAGSVDPQSQRAAWTVADQPTPVFEAGLVNLTGDQATMLVHTADGQQQQFSLVRLPDPQQGSPAQAQP</sequence>
<feature type="chain" id="PRO_5021941804" evidence="2">
    <location>
        <begin position="25"/>
        <end position="452"/>
    </location>
</feature>
<dbReference type="AlphaFoldDB" id="A0A518GUS5"/>
<dbReference type="RefSeq" id="WP_261344394.1">
    <property type="nucleotide sequence ID" value="NZ_CP036426.1"/>
</dbReference>
<protein>
    <submittedName>
        <fullName evidence="3">Uncharacterized protein</fullName>
    </submittedName>
</protein>